<dbReference type="AlphaFoldDB" id="A0A2H3AQY4"/>
<sequence length="49" mass="5799">LNCTCSYRDSGVQSRRMYTGQLKFRCSMKYILMPIEWPDTVPFERHVGP</sequence>
<evidence type="ECO:0000313" key="2">
    <source>
        <dbReference type="Proteomes" id="UP000218334"/>
    </source>
</evidence>
<proteinExistence type="predicted"/>
<keyword evidence="2" id="KW-1185">Reference proteome</keyword>
<organism evidence="1 2">
    <name type="scientific">Armillaria solidipes</name>
    <dbReference type="NCBI Taxonomy" id="1076256"/>
    <lineage>
        <taxon>Eukaryota</taxon>
        <taxon>Fungi</taxon>
        <taxon>Dikarya</taxon>
        <taxon>Basidiomycota</taxon>
        <taxon>Agaricomycotina</taxon>
        <taxon>Agaricomycetes</taxon>
        <taxon>Agaricomycetidae</taxon>
        <taxon>Agaricales</taxon>
        <taxon>Marasmiineae</taxon>
        <taxon>Physalacriaceae</taxon>
        <taxon>Armillaria</taxon>
    </lineage>
</organism>
<gene>
    <name evidence="1" type="ORF">ARMSODRAFT_965208</name>
</gene>
<feature type="non-terminal residue" evidence="1">
    <location>
        <position position="1"/>
    </location>
</feature>
<evidence type="ECO:0000313" key="1">
    <source>
        <dbReference type="EMBL" id="PBK61211.1"/>
    </source>
</evidence>
<accession>A0A2H3AQY4</accession>
<dbReference type="Proteomes" id="UP000218334">
    <property type="component" value="Unassembled WGS sequence"/>
</dbReference>
<dbReference type="EMBL" id="KZ293478">
    <property type="protein sequence ID" value="PBK61211.1"/>
    <property type="molecule type" value="Genomic_DNA"/>
</dbReference>
<reference evidence="2" key="1">
    <citation type="journal article" date="2017" name="Nat. Ecol. Evol.">
        <title>Genome expansion and lineage-specific genetic innovations in the forest pathogenic fungi Armillaria.</title>
        <authorList>
            <person name="Sipos G."/>
            <person name="Prasanna A.N."/>
            <person name="Walter M.C."/>
            <person name="O'Connor E."/>
            <person name="Balint B."/>
            <person name="Krizsan K."/>
            <person name="Kiss B."/>
            <person name="Hess J."/>
            <person name="Varga T."/>
            <person name="Slot J."/>
            <person name="Riley R."/>
            <person name="Boka B."/>
            <person name="Rigling D."/>
            <person name="Barry K."/>
            <person name="Lee J."/>
            <person name="Mihaltcheva S."/>
            <person name="LaButti K."/>
            <person name="Lipzen A."/>
            <person name="Waldron R."/>
            <person name="Moloney N.M."/>
            <person name="Sperisen C."/>
            <person name="Kredics L."/>
            <person name="Vagvoelgyi C."/>
            <person name="Patrignani A."/>
            <person name="Fitzpatrick D."/>
            <person name="Nagy I."/>
            <person name="Doyle S."/>
            <person name="Anderson J.B."/>
            <person name="Grigoriev I.V."/>
            <person name="Gueldener U."/>
            <person name="Muensterkoetter M."/>
            <person name="Nagy L.G."/>
        </authorList>
    </citation>
    <scope>NUCLEOTIDE SEQUENCE [LARGE SCALE GENOMIC DNA]</scope>
    <source>
        <strain evidence="2">28-4</strain>
    </source>
</reference>
<protein>
    <submittedName>
        <fullName evidence="1">Uncharacterized protein</fullName>
    </submittedName>
</protein>
<name>A0A2H3AQY4_9AGAR</name>